<proteinExistence type="predicted"/>
<dbReference type="EMBL" id="BONQ01000010">
    <property type="protein sequence ID" value="GIG42286.1"/>
    <property type="molecule type" value="Genomic_DNA"/>
</dbReference>
<sequence>MLPAVPFHVPVPASEPVELFPSLRGLVADGERGDWAAVMAHLGGLPGLDDFVVACSQVEGRIADHVLARVPVGDPSWGVAQAMRAARITEEGWKIRGDGWARTVTPPQWAAFREHLNRAEQLLIDVTAREPRLGYAWLERMTTCQGLSLGAAEARRRYDRLSAHAPHTYIAGFRLMQQLLPKWSGSWEQVSAFAAELLRVTPAGSIGLLPVLVAHLERHSAAETDAEAAAYLRDPAVVAEIHLVADRTVRHPAFQPGYRVYTAHDYFAMLFSLMGDHAAAAPHFRALHGRRTPFWEWYFGDAGAAYAGHRDRALARG</sequence>
<evidence type="ECO:0008006" key="3">
    <source>
        <dbReference type="Google" id="ProtNLM"/>
    </source>
</evidence>
<name>A0A919PCK9_9ACTN</name>
<organism evidence="1 2">
    <name type="scientific">Dactylosporangium siamense</name>
    <dbReference type="NCBI Taxonomy" id="685454"/>
    <lineage>
        <taxon>Bacteria</taxon>
        <taxon>Bacillati</taxon>
        <taxon>Actinomycetota</taxon>
        <taxon>Actinomycetes</taxon>
        <taxon>Micromonosporales</taxon>
        <taxon>Micromonosporaceae</taxon>
        <taxon>Dactylosporangium</taxon>
    </lineage>
</organism>
<comment type="caution">
    <text evidence="1">The sequence shown here is derived from an EMBL/GenBank/DDBJ whole genome shotgun (WGS) entry which is preliminary data.</text>
</comment>
<dbReference type="Proteomes" id="UP000660611">
    <property type="component" value="Unassembled WGS sequence"/>
</dbReference>
<dbReference type="AlphaFoldDB" id="A0A919PCK9"/>
<evidence type="ECO:0000313" key="2">
    <source>
        <dbReference type="Proteomes" id="UP000660611"/>
    </source>
</evidence>
<gene>
    <name evidence="1" type="ORF">Dsi01nite_003270</name>
</gene>
<keyword evidence="2" id="KW-1185">Reference proteome</keyword>
<reference evidence="1" key="1">
    <citation type="submission" date="2021-01" db="EMBL/GenBank/DDBJ databases">
        <title>Whole genome shotgun sequence of Dactylosporangium siamense NBRC 106093.</title>
        <authorList>
            <person name="Komaki H."/>
            <person name="Tamura T."/>
        </authorList>
    </citation>
    <scope>NUCLEOTIDE SEQUENCE</scope>
    <source>
        <strain evidence="1">NBRC 106093</strain>
    </source>
</reference>
<accession>A0A919PCK9</accession>
<evidence type="ECO:0000313" key="1">
    <source>
        <dbReference type="EMBL" id="GIG42286.1"/>
    </source>
</evidence>
<protein>
    <recommendedName>
        <fullName evidence="3">DUF4034 domain-containing protein</fullName>
    </recommendedName>
</protein>